<proteinExistence type="predicted"/>
<protein>
    <submittedName>
        <fullName evidence="1">Uncharacterized protein</fullName>
    </submittedName>
</protein>
<sequence length="10" mass="1294">MNVRFYRHDG</sequence>
<accession>A0ABM8V6X6</accession>
<comment type="caution">
    <text evidence="1">The sequence shown here is derived from an EMBL/GenBank/DDBJ whole genome shotgun (WGS) entry which is preliminary data.</text>
</comment>
<evidence type="ECO:0000313" key="1">
    <source>
        <dbReference type="EMBL" id="CAG5091159.1"/>
    </source>
</evidence>
<keyword evidence="2" id="KW-1185">Reference proteome</keyword>
<name>A0ABM8V6X6_THEXY</name>
<dbReference type="EMBL" id="CAJRAY010000080">
    <property type="protein sequence ID" value="CAG5091159.1"/>
    <property type="molecule type" value="Genomic_DNA"/>
</dbReference>
<evidence type="ECO:0000313" key="2">
    <source>
        <dbReference type="Proteomes" id="UP000681526"/>
    </source>
</evidence>
<dbReference type="Proteomes" id="UP000681526">
    <property type="component" value="Unassembled WGS sequence"/>
</dbReference>
<gene>
    <name evidence="1" type="primary">txxe 2849</name>
    <name evidence="1" type="ORF">TXXE_15110</name>
</gene>
<reference evidence="1 2" key="1">
    <citation type="submission" date="2021-04" db="EMBL/GenBank/DDBJ databases">
        <authorList>
            <person name="Rakotoarivonina H."/>
        </authorList>
    </citation>
    <scope>NUCLEOTIDE SEQUENCE [LARGE SCALE GENOMIC DNA]</scope>
    <source>
        <strain evidence="1 2">XE</strain>
    </source>
</reference>
<organism evidence="1 2">
    <name type="scientific">Thermobacillus xylanilyticus</name>
    <dbReference type="NCBI Taxonomy" id="76633"/>
    <lineage>
        <taxon>Bacteria</taxon>
        <taxon>Bacillati</taxon>
        <taxon>Bacillota</taxon>
        <taxon>Bacilli</taxon>
        <taxon>Bacillales</taxon>
        <taxon>Paenibacillaceae</taxon>
        <taxon>Thermobacillus</taxon>
    </lineage>
</organism>